<comment type="caution">
    <text evidence="2">The sequence shown here is derived from an EMBL/GenBank/DDBJ whole genome shotgun (WGS) entry which is preliminary data.</text>
</comment>
<keyword evidence="3" id="KW-1185">Reference proteome</keyword>
<feature type="chain" id="PRO_5020435177" evidence="1">
    <location>
        <begin position="20"/>
        <end position="281"/>
    </location>
</feature>
<evidence type="ECO:0000256" key="1">
    <source>
        <dbReference type="SAM" id="SignalP"/>
    </source>
</evidence>
<dbReference type="Proteomes" id="UP000308730">
    <property type="component" value="Unassembled WGS sequence"/>
</dbReference>
<sequence length="281" mass="31656">MSLAALVELVRIAYFLVDGANVVEDIIEAYLTGTEATNTDTDTDGANVSIPDIAEKVLQGEEGETPSPLSKDSGVRTKRKIYLKPANYDVLKAVEQSRRIVWGDCPILAKLPATTLHYYETLPEVKTGTEPDQQALVTYQPLVRWTVKPFYAQRYLPTSPTTMEDDFIYLTAAQDATEIKASDDQEDEDFEEVFIATRSKALVAYKPLFNTPLKEPFYVDRDLLSLTAVEEDHIFLTDIEGAAETKAFDEEDDDFEEIFVASSRYHSVQGRISARRYITRD</sequence>
<organism evidence="2 3">
    <name type="scientific">Antrodiella citrinella</name>
    <dbReference type="NCBI Taxonomy" id="2447956"/>
    <lineage>
        <taxon>Eukaryota</taxon>
        <taxon>Fungi</taxon>
        <taxon>Dikarya</taxon>
        <taxon>Basidiomycota</taxon>
        <taxon>Agaricomycotina</taxon>
        <taxon>Agaricomycetes</taxon>
        <taxon>Polyporales</taxon>
        <taxon>Steccherinaceae</taxon>
        <taxon>Antrodiella</taxon>
    </lineage>
</organism>
<proteinExistence type="predicted"/>
<feature type="signal peptide" evidence="1">
    <location>
        <begin position="1"/>
        <end position="19"/>
    </location>
</feature>
<evidence type="ECO:0000313" key="3">
    <source>
        <dbReference type="Proteomes" id="UP000308730"/>
    </source>
</evidence>
<keyword evidence="1" id="KW-0732">Signal</keyword>
<reference evidence="2 3" key="1">
    <citation type="submission" date="2019-02" db="EMBL/GenBank/DDBJ databases">
        <title>Genome sequencing of the rare red list fungi Antrodiella citrinella (Flaviporus citrinellus).</title>
        <authorList>
            <person name="Buettner E."/>
            <person name="Kellner H."/>
        </authorList>
    </citation>
    <scope>NUCLEOTIDE SEQUENCE [LARGE SCALE GENOMIC DNA]</scope>
    <source>
        <strain evidence="2 3">DSM 108506</strain>
    </source>
</reference>
<dbReference type="AlphaFoldDB" id="A0A4S4MVF4"/>
<name>A0A4S4MVF4_9APHY</name>
<gene>
    <name evidence="2" type="ORF">EUX98_g3894</name>
</gene>
<evidence type="ECO:0000313" key="2">
    <source>
        <dbReference type="EMBL" id="THH30316.1"/>
    </source>
</evidence>
<accession>A0A4S4MVF4</accession>
<dbReference type="EMBL" id="SGPM01000086">
    <property type="protein sequence ID" value="THH30316.1"/>
    <property type="molecule type" value="Genomic_DNA"/>
</dbReference>
<protein>
    <submittedName>
        <fullName evidence="2">Uncharacterized protein</fullName>
    </submittedName>
</protein>